<protein>
    <submittedName>
        <fullName evidence="4">Nucleocapsid</fullName>
    </submittedName>
</protein>
<evidence type="ECO:0000313" key="6">
    <source>
        <dbReference type="EMBL" id="WMB96319.1"/>
    </source>
</evidence>
<evidence type="ECO:0000313" key="2">
    <source>
        <dbReference type="EMBL" id="WMB96306.1"/>
    </source>
</evidence>
<evidence type="ECO:0000313" key="8">
    <source>
        <dbReference type="EMBL" id="WMB96330.1"/>
    </source>
</evidence>
<keyword evidence="4" id="KW-0543">Viral nucleoprotein</keyword>
<dbReference type="EMBL" id="OP722882">
    <property type="protein sequence ID" value="WMB96306.1"/>
    <property type="molecule type" value="Viral_cRNA"/>
</dbReference>
<evidence type="ECO:0000313" key="1">
    <source>
        <dbReference type="EMBL" id="WMB96303.1"/>
    </source>
</evidence>
<reference evidence="4" key="1">
    <citation type="submission" date="2022-10" db="EMBL/GenBank/DDBJ databases">
        <title>Divergent RNA viruses in the cosmopolitan monoxenous trypanosomatid Leptomonas pyrrhocoris.</title>
        <authorList>
            <person name="Grybchuk D."/>
            <person name="Macedo D.H."/>
            <person name="Kostygov A."/>
            <person name="Votypka J."/>
            <person name="Sevcik J."/>
            <person name="Yurchenko V."/>
        </authorList>
    </citation>
    <scope>NUCLEOTIDE SEQUENCE</scope>
    <source>
        <strain evidence="1">LbvCZ-HM01</strain>
        <strain evidence="3">LbvCZ-Pr14</strain>
        <strain evidence="4">LbvHU-Va05</strain>
        <strain evidence="2">LbvLT-Vi09</strain>
        <strain evidence="5">LbvPL-Rz06</strain>
        <strain evidence="6">LbvPL-Rz18</strain>
        <strain evidence="7">LbvRU-Kr01</strain>
        <strain evidence="8">LbvSE-Sb02</strain>
        <strain evidence="9">LbvSE-Sb07</strain>
    </source>
</reference>
<dbReference type="EMBL" id="OP722901">
    <property type="protein sequence ID" value="WMB96325.1"/>
    <property type="molecule type" value="Viral_cRNA"/>
</dbReference>
<evidence type="ECO:0000313" key="4">
    <source>
        <dbReference type="EMBL" id="WMB96312.1"/>
    </source>
</evidence>
<organism evidence="4">
    <name type="scientific">Leptomonas pyrrhocoris leishbunyavirus 3</name>
    <dbReference type="NCBI Taxonomy" id="3070841"/>
    <lineage>
        <taxon>Viruses</taxon>
        <taxon>Riboviria</taxon>
        <taxon>Orthornavirae</taxon>
        <taxon>Negarnaviricota</taxon>
        <taxon>Polyploviricotina</taxon>
        <taxon>Bunyaviricetes</taxon>
        <taxon>Hareavirales</taxon>
        <taxon>Leishbuviridae</taxon>
        <taxon>Shilevirus</taxon>
        <taxon>Shilevirus alphamoraviense</taxon>
    </lineage>
</organism>
<dbReference type="EMBL" id="OP722885">
    <property type="protein sequence ID" value="WMB96309.1"/>
    <property type="molecule type" value="Viral_cRNA"/>
</dbReference>
<dbReference type="EMBL" id="OP722895">
    <property type="protein sequence ID" value="WMB96319.1"/>
    <property type="molecule type" value="Viral_cRNA"/>
</dbReference>
<sequence length="203" mass="22758">MQPTTKSVLEAVLGREVDLQVLLEEAEYRPELTSWDLRKHVVENSTEEQLQVAYIFSFIVTVAGTNFQKLGRRLTSVPDLVGKLDAHYQRFSFVQGKRIGKGKLAACFPEWELRAALVVAGRRPADCTARLPAYHFQQRIVKDQSGIDVPQGLDSFIAANNSFVKRISGGKSRLNDANRSDILRAIFADFEGKFREVTSGQSK</sequence>
<evidence type="ECO:0000313" key="7">
    <source>
        <dbReference type="EMBL" id="WMB96325.1"/>
    </source>
</evidence>
<dbReference type="EMBL" id="OP722892">
    <property type="protein sequence ID" value="WMB96316.1"/>
    <property type="molecule type" value="Viral_cRNA"/>
</dbReference>
<dbReference type="EMBL" id="OP722879">
    <property type="protein sequence ID" value="WMB96303.1"/>
    <property type="molecule type" value="Viral_cRNA"/>
</dbReference>
<proteinExistence type="predicted"/>
<evidence type="ECO:0000313" key="3">
    <source>
        <dbReference type="EMBL" id="WMB96309.1"/>
    </source>
</evidence>
<dbReference type="GO" id="GO:0019013">
    <property type="term" value="C:viral nucleocapsid"/>
    <property type="evidence" value="ECO:0007669"/>
    <property type="project" value="UniProtKB-KW"/>
</dbReference>
<dbReference type="EMBL" id="OP722913">
    <property type="protein sequence ID" value="WMB96337.1"/>
    <property type="molecule type" value="Viral_cRNA"/>
</dbReference>
<accession>A0AA50KII5</accession>
<evidence type="ECO:0000313" key="9">
    <source>
        <dbReference type="EMBL" id="WMB96337.1"/>
    </source>
</evidence>
<dbReference type="EMBL" id="OP722888">
    <property type="protein sequence ID" value="WMB96312.1"/>
    <property type="molecule type" value="Viral_cRNA"/>
</dbReference>
<name>A0AA50KII5_9VIRU</name>
<evidence type="ECO:0000313" key="5">
    <source>
        <dbReference type="EMBL" id="WMB96316.1"/>
    </source>
</evidence>
<keyword evidence="4" id="KW-0946">Virion</keyword>
<dbReference type="EMBL" id="OP722906">
    <property type="protein sequence ID" value="WMB96330.1"/>
    <property type="molecule type" value="Viral_cRNA"/>
</dbReference>